<feature type="modified residue" description="4-aspartylphosphate" evidence="5">
    <location>
        <position position="518"/>
    </location>
</feature>
<reference evidence="9 10" key="1">
    <citation type="submission" date="2022-03" db="EMBL/GenBank/DDBJ databases">
        <authorList>
            <person name="He Y."/>
        </authorList>
    </citation>
    <scope>NUCLEOTIDE SEQUENCE [LARGE SCALE GENOMIC DNA]</scope>
    <source>
        <strain evidence="9 10">TK19116</strain>
    </source>
</reference>
<evidence type="ECO:0000313" key="10">
    <source>
        <dbReference type="Proteomes" id="UP001203945"/>
    </source>
</evidence>
<dbReference type="SUPFAM" id="SSF47384">
    <property type="entry name" value="Homodimeric domain of signal transducing histidine kinase"/>
    <property type="match status" value="1"/>
</dbReference>
<comment type="caution">
    <text evidence="9">The sequence shown here is derived from an EMBL/GenBank/DDBJ whole genome shotgun (WGS) entry which is preliminary data.</text>
</comment>
<feature type="compositionally biased region" description="Basic and acidic residues" evidence="6">
    <location>
        <begin position="1"/>
        <end position="12"/>
    </location>
</feature>
<sequence length="713" mass="76638">MSELERHRDGRSAEGGADPTTESRPDKVATIRPVLHALARIIATDRRAVILATADGRILLANQAAERLKIDRDALLTRLNWRQLCDRAKRAASVTMIWDKEARGDTRPDLRLDGEVVHVPMGPVEAYVLRLAESDQESTWLRNRARSATLMRVAHDLRTPIQSLLASANALMQETPERGSRSEEKTLIHGAAGMRRAAELALDNISNVLAVIRGEDTVRGGQPDEDFSVAEEIRALVAMIEPIAHARAAEIRLDFDGPADLILNGPLRFVRALCQNLIDNSVNHGGGLIELRVACAPLSESALGDHPGSPLWRVELDLRDEGGGLPADQRRRLARALGLPVDPQPDRRPDGRPSAGLNVMAHALRQLGGWIEIFDRGIDGEASPSREKVLSVGNAPDVIFESVQSESRRTERTEWAEDESAISESGPRVIGTIFRVGFSLPAAPALTPSLPMPQPNSASPMSGRTIVLVEDSPASRDWLTRLLQSLGASVIPTANAPEALAFLSRRDAADQVSLVLTDVTLPRMTGIELAARLTGGDSGSAGTWNGVIVGLTAHIDENVQRACLEAGMARVLEKPISAEGLSRALTAILSGATATEETTSAEPANDAHLIDPSIAGDLRDRLGASHARDFMLRALGEARSVYTELQTEGVGPETGKRLHAATGACSLTGLKAVEKRLRAIENVLDAGSRQIDGLLTPLAEALDQSLQMAKEMT</sequence>
<dbReference type="CDD" id="cd00082">
    <property type="entry name" value="HisKA"/>
    <property type="match status" value="1"/>
</dbReference>
<evidence type="ECO:0000259" key="7">
    <source>
        <dbReference type="PROSITE" id="PS50109"/>
    </source>
</evidence>
<dbReference type="InterPro" id="IPR003661">
    <property type="entry name" value="HisK_dim/P_dom"/>
</dbReference>
<dbReference type="InterPro" id="IPR005467">
    <property type="entry name" value="His_kinase_dom"/>
</dbReference>
<dbReference type="SUPFAM" id="SSF52172">
    <property type="entry name" value="CheY-like"/>
    <property type="match status" value="1"/>
</dbReference>
<keyword evidence="3 5" id="KW-0597">Phosphoprotein</keyword>
<evidence type="ECO:0000313" key="9">
    <source>
        <dbReference type="EMBL" id="MCQ0972257.1"/>
    </source>
</evidence>
<proteinExistence type="predicted"/>
<evidence type="ECO:0000256" key="3">
    <source>
        <dbReference type="ARBA" id="ARBA00022553"/>
    </source>
</evidence>
<comment type="catalytic activity">
    <reaction evidence="1">
        <text>ATP + protein L-histidine = ADP + protein N-phospho-L-histidine.</text>
        <dbReference type="EC" id="2.7.13.3"/>
    </reaction>
</comment>
<dbReference type="InterPro" id="IPR036097">
    <property type="entry name" value="HisK_dim/P_sf"/>
</dbReference>
<evidence type="ECO:0000256" key="4">
    <source>
        <dbReference type="ARBA" id="ARBA00023012"/>
    </source>
</evidence>
<gene>
    <name evidence="9" type="ORF">MLD63_17715</name>
</gene>
<evidence type="ECO:0000256" key="1">
    <source>
        <dbReference type="ARBA" id="ARBA00000085"/>
    </source>
</evidence>
<dbReference type="InterPro" id="IPR036890">
    <property type="entry name" value="HATPase_C_sf"/>
</dbReference>
<accession>A0ABT1MVD8</accession>
<dbReference type="RefSeq" id="WP_255331236.1">
    <property type="nucleotide sequence ID" value="NZ_JAKZEU010000012.1"/>
</dbReference>
<dbReference type="InterPro" id="IPR011006">
    <property type="entry name" value="CheY-like_superfamily"/>
</dbReference>
<keyword evidence="10" id="KW-1185">Reference proteome</keyword>
<protein>
    <recommendedName>
        <fullName evidence="2">histidine kinase</fullName>
        <ecNumber evidence="2">2.7.13.3</ecNumber>
    </recommendedName>
</protein>
<feature type="domain" description="Histidine kinase" evidence="7">
    <location>
        <begin position="152"/>
        <end position="341"/>
    </location>
</feature>
<dbReference type="Pfam" id="PF00072">
    <property type="entry name" value="Response_reg"/>
    <property type="match status" value="1"/>
</dbReference>
<name>A0ABT1MVD8_9RHOB</name>
<keyword evidence="4" id="KW-0902">Two-component regulatory system</keyword>
<dbReference type="PROSITE" id="PS50110">
    <property type="entry name" value="RESPONSE_REGULATORY"/>
    <property type="match status" value="1"/>
</dbReference>
<feature type="region of interest" description="Disordered" evidence="6">
    <location>
        <begin position="1"/>
        <end position="28"/>
    </location>
</feature>
<feature type="domain" description="Response regulatory" evidence="8">
    <location>
        <begin position="465"/>
        <end position="589"/>
    </location>
</feature>
<organism evidence="9 10">
    <name type="scientific">Paracoccus albicereus</name>
    <dbReference type="NCBI Taxonomy" id="2922394"/>
    <lineage>
        <taxon>Bacteria</taxon>
        <taxon>Pseudomonadati</taxon>
        <taxon>Pseudomonadota</taxon>
        <taxon>Alphaproteobacteria</taxon>
        <taxon>Rhodobacterales</taxon>
        <taxon>Paracoccaceae</taxon>
        <taxon>Paracoccus</taxon>
    </lineage>
</organism>
<dbReference type="Gene3D" id="3.40.50.2300">
    <property type="match status" value="1"/>
</dbReference>
<evidence type="ECO:0000256" key="5">
    <source>
        <dbReference type="PROSITE-ProRule" id="PRU00169"/>
    </source>
</evidence>
<dbReference type="PANTHER" id="PTHR45339">
    <property type="entry name" value="HYBRID SIGNAL TRANSDUCTION HISTIDINE KINASE J"/>
    <property type="match status" value="1"/>
</dbReference>
<dbReference type="SMART" id="SM00448">
    <property type="entry name" value="REC"/>
    <property type="match status" value="1"/>
</dbReference>
<dbReference type="EMBL" id="JAKZEU010000012">
    <property type="protein sequence ID" value="MCQ0972257.1"/>
    <property type="molecule type" value="Genomic_DNA"/>
</dbReference>
<dbReference type="EC" id="2.7.13.3" evidence="2"/>
<dbReference type="Proteomes" id="UP001203945">
    <property type="component" value="Unassembled WGS sequence"/>
</dbReference>
<dbReference type="PANTHER" id="PTHR45339:SF1">
    <property type="entry name" value="HYBRID SIGNAL TRANSDUCTION HISTIDINE KINASE J"/>
    <property type="match status" value="1"/>
</dbReference>
<dbReference type="Gene3D" id="3.30.565.10">
    <property type="entry name" value="Histidine kinase-like ATPase, C-terminal domain"/>
    <property type="match status" value="1"/>
</dbReference>
<dbReference type="CDD" id="cd17546">
    <property type="entry name" value="REC_hyHK_CKI1_RcsC-like"/>
    <property type="match status" value="1"/>
</dbReference>
<dbReference type="Gene3D" id="1.10.287.130">
    <property type="match status" value="1"/>
</dbReference>
<dbReference type="SUPFAM" id="SSF55874">
    <property type="entry name" value="ATPase domain of HSP90 chaperone/DNA topoisomerase II/histidine kinase"/>
    <property type="match status" value="1"/>
</dbReference>
<dbReference type="InterPro" id="IPR001789">
    <property type="entry name" value="Sig_transdc_resp-reg_receiver"/>
</dbReference>
<evidence type="ECO:0000256" key="2">
    <source>
        <dbReference type="ARBA" id="ARBA00012438"/>
    </source>
</evidence>
<dbReference type="PROSITE" id="PS50109">
    <property type="entry name" value="HIS_KIN"/>
    <property type="match status" value="1"/>
</dbReference>
<evidence type="ECO:0000259" key="8">
    <source>
        <dbReference type="PROSITE" id="PS50110"/>
    </source>
</evidence>
<evidence type="ECO:0000256" key="6">
    <source>
        <dbReference type="SAM" id="MobiDB-lite"/>
    </source>
</evidence>